<dbReference type="Proteomes" id="UP001235344">
    <property type="component" value="Chromosome"/>
</dbReference>
<dbReference type="InterPro" id="IPR036264">
    <property type="entry name" value="Bact_exopeptidase_dim_dom"/>
</dbReference>
<dbReference type="Gene3D" id="3.30.70.360">
    <property type="match status" value="1"/>
</dbReference>
<evidence type="ECO:0000313" key="4">
    <source>
        <dbReference type="Proteomes" id="UP001235344"/>
    </source>
</evidence>
<keyword evidence="1" id="KW-0378">Hydrolase</keyword>
<dbReference type="InterPro" id="IPR017439">
    <property type="entry name" value="Amidohydrolase"/>
</dbReference>
<dbReference type="NCBIfam" id="TIGR01891">
    <property type="entry name" value="amidohydrolases"/>
    <property type="match status" value="1"/>
</dbReference>
<dbReference type="InterPro" id="IPR011650">
    <property type="entry name" value="Peptidase_M20_dimer"/>
</dbReference>
<dbReference type="PIRSF" id="PIRSF005962">
    <property type="entry name" value="Pept_M20D_amidohydro"/>
    <property type="match status" value="1"/>
</dbReference>
<protein>
    <submittedName>
        <fullName evidence="3">M20 aminoacylase family protein</fullName>
    </submittedName>
</protein>
<gene>
    <name evidence="3" type="ORF">B6N23_08560</name>
</gene>
<sequence length="411" mass="44244">MTVHSTITPDIDQMQACRRHIHQHPELGFEEFATSRLVAERLEEWGYEVHTGIAATGVVGVLRWGDSSGPRLGLRADMDAALPIIQEETGLPWASQVPGKMHACGHDGHTAILLGAAEALARQHREQRLPGSGTLNLIFQPAEELGGGGGAQRMIEDGLFERFPCDALYALHNFPGKPVGQLCFREGAFMASSDTVTLTFIGKGGHGALPQLAADPTLPAAATVLALQSIVGRNVDPNLVSVISVGRMQAGTTANVIPNSAELELSVRTLDPEVRDTLERRIRTLAESQAESFDCRCEINYLRGYPVLINTPAETQLAIDTAREMFGNELVEAPTAPLTGSEDCAYFLEQVPGCYFIVGNGDNGHSEGLPLGPCSVHNPHYDFNDDCMGPAATFLMGLVSRYFSQGPSRSE</sequence>
<dbReference type="RefSeq" id="WP_305503754.1">
    <property type="nucleotide sequence ID" value="NZ_CP131913.1"/>
</dbReference>
<dbReference type="InterPro" id="IPR002933">
    <property type="entry name" value="Peptidase_M20"/>
</dbReference>
<proteinExistence type="predicted"/>
<dbReference type="SUPFAM" id="SSF55031">
    <property type="entry name" value="Bacterial exopeptidase dimerisation domain"/>
    <property type="match status" value="1"/>
</dbReference>
<dbReference type="Gene3D" id="3.40.630.10">
    <property type="entry name" value="Zn peptidases"/>
    <property type="match status" value="1"/>
</dbReference>
<evidence type="ECO:0000256" key="1">
    <source>
        <dbReference type="ARBA" id="ARBA00022801"/>
    </source>
</evidence>
<evidence type="ECO:0000259" key="2">
    <source>
        <dbReference type="Pfam" id="PF07687"/>
    </source>
</evidence>
<dbReference type="PANTHER" id="PTHR11014">
    <property type="entry name" value="PEPTIDASE M20 FAMILY MEMBER"/>
    <property type="match status" value="1"/>
</dbReference>
<dbReference type="EMBL" id="CP131913">
    <property type="protein sequence ID" value="WLI74933.1"/>
    <property type="molecule type" value="Genomic_DNA"/>
</dbReference>
<dbReference type="Pfam" id="PF07687">
    <property type="entry name" value="M20_dimer"/>
    <property type="match status" value="1"/>
</dbReference>
<dbReference type="CDD" id="cd05666">
    <property type="entry name" value="M20_Acy1-like"/>
    <property type="match status" value="1"/>
</dbReference>
<keyword evidence="4" id="KW-1185">Reference proteome</keyword>
<accession>A0ABY9H957</accession>
<feature type="domain" description="Peptidase M20 dimerisation" evidence="2">
    <location>
        <begin position="195"/>
        <end position="291"/>
    </location>
</feature>
<dbReference type="Pfam" id="PF01546">
    <property type="entry name" value="Peptidase_M20"/>
    <property type="match status" value="1"/>
</dbReference>
<name>A0ABY9H957_9GAMM</name>
<dbReference type="PANTHER" id="PTHR11014:SF63">
    <property type="entry name" value="METALLOPEPTIDASE, PUTATIVE (AFU_ORTHOLOGUE AFUA_6G09600)-RELATED"/>
    <property type="match status" value="1"/>
</dbReference>
<dbReference type="SUPFAM" id="SSF53187">
    <property type="entry name" value="Zn-dependent exopeptidases"/>
    <property type="match status" value="1"/>
</dbReference>
<evidence type="ECO:0000313" key="3">
    <source>
        <dbReference type="EMBL" id="WLI74933.1"/>
    </source>
</evidence>
<organism evidence="3 4">
    <name type="scientific">Halomonas alkalicola</name>
    <dbReference type="NCBI Taxonomy" id="1930622"/>
    <lineage>
        <taxon>Bacteria</taxon>
        <taxon>Pseudomonadati</taxon>
        <taxon>Pseudomonadota</taxon>
        <taxon>Gammaproteobacteria</taxon>
        <taxon>Oceanospirillales</taxon>
        <taxon>Halomonadaceae</taxon>
        <taxon>Halomonas</taxon>
    </lineage>
</organism>
<reference evidence="3 4" key="1">
    <citation type="submission" date="2023-08" db="EMBL/GenBank/DDBJ databases">
        <title>Transcriptome Analysis of Halomonas alkalicola CICC 11012s to Identify the Genes Involved in Alkaline Tolerances.</title>
        <authorList>
            <person name="Zhai L."/>
        </authorList>
    </citation>
    <scope>NUCLEOTIDE SEQUENCE [LARGE SCALE GENOMIC DNA]</scope>
    <source>
        <strain evidence="3 4">CICC 11012s</strain>
    </source>
</reference>